<protein>
    <submittedName>
        <fullName evidence="2">Uncharacterized protein</fullName>
    </submittedName>
</protein>
<dbReference type="STRING" id="910347.SAMN05421773_12038"/>
<keyword evidence="3" id="KW-1185">Reference proteome</keyword>
<evidence type="ECO:0000256" key="1">
    <source>
        <dbReference type="SAM" id="MobiDB-lite"/>
    </source>
</evidence>
<dbReference type="Proteomes" id="UP000199207">
    <property type="component" value="Unassembled WGS sequence"/>
</dbReference>
<organism evidence="2 3">
    <name type="scientific">Streptomyces aidingensis</name>
    <dbReference type="NCBI Taxonomy" id="910347"/>
    <lineage>
        <taxon>Bacteria</taxon>
        <taxon>Bacillati</taxon>
        <taxon>Actinomycetota</taxon>
        <taxon>Actinomycetes</taxon>
        <taxon>Kitasatosporales</taxon>
        <taxon>Streptomycetaceae</taxon>
        <taxon>Streptomyces</taxon>
    </lineage>
</organism>
<dbReference type="RefSeq" id="WP_093841222.1">
    <property type="nucleotide sequence ID" value="NZ_FOLM01000020.1"/>
</dbReference>
<evidence type="ECO:0000313" key="3">
    <source>
        <dbReference type="Proteomes" id="UP000199207"/>
    </source>
</evidence>
<dbReference type="OrthoDB" id="3855550at2"/>
<accession>A0A1I1TLQ8</accession>
<reference evidence="2 3" key="1">
    <citation type="submission" date="2016-10" db="EMBL/GenBank/DDBJ databases">
        <authorList>
            <person name="de Groot N.N."/>
        </authorList>
    </citation>
    <scope>NUCLEOTIDE SEQUENCE [LARGE SCALE GENOMIC DNA]</scope>
    <source>
        <strain evidence="2 3">CGMCC 4.5739</strain>
    </source>
</reference>
<dbReference type="AlphaFoldDB" id="A0A1I1TLQ8"/>
<dbReference type="EMBL" id="FOLM01000020">
    <property type="protein sequence ID" value="SFD59582.1"/>
    <property type="molecule type" value="Genomic_DNA"/>
</dbReference>
<evidence type="ECO:0000313" key="2">
    <source>
        <dbReference type="EMBL" id="SFD59582.1"/>
    </source>
</evidence>
<proteinExistence type="predicted"/>
<gene>
    <name evidence="2" type="ORF">SAMN05421773_12038</name>
</gene>
<sequence length="88" mass="10462">MRTEPVIFSGGPLDGRVLDVLTGMTGRPPRMYRVPVPGDRVHIYRLEPRAHTRRLRLPRGWRYVHAPDAEPFRPRWPWSRPSRPERDR</sequence>
<name>A0A1I1TLQ8_9ACTN</name>
<feature type="region of interest" description="Disordered" evidence="1">
    <location>
        <begin position="69"/>
        <end position="88"/>
    </location>
</feature>